<dbReference type="OrthoDB" id="5520611at2759"/>
<dbReference type="AlphaFoldDB" id="A0A1J8R1H3"/>
<evidence type="ECO:0000256" key="1">
    <source>
        <dbReference type="SAM" id="Phobius"/>
    </source>
</evidence>
<accession>A0A1J8R1H3</accession>
<dbReference type="GO" id="GO:0045259">
    <property type="term" value="C:proton-transporting ATP synthase complex"/>
    <property type="evidence" value="ECO:0007669"/>
    <property type="project" value="InterPro"/>
</dbReference>
<keyword evidence="1" id="KW-1133">Transmembrane helix</keyword>
<dbReference type="Proteomes" id="UP000183567">
    <property type="component" value="Unassembled WGS sequence"/>
</dbReference>
<protein>
    <submittedName>
        <fullName evidence="2">Uncharacterized protein</fullName>
    </submittedName>
</protein>
<keyword evidence="1" id="KW-0472">Membrane</keyword>
<comment type="caution">
    <text evidence="2">The sequence shown here is derived from an EMBL/GenBank/DDBJ whole genome shotgun (WGS) entry which is preliminary data.</text>
</comment>
<gene>
    <name evidence="2" type="ORF">AZE42_02819</name>
</gene>
<keyword evidence="1" id="KW-0812">Transmembrane</keyword>
<dbReference type="STRING" id="180088.A0A1J8R1H3"/>
<sequence>MRVVCSVPGFVLARCSPHSSPVLFQPFHPHPWLFSVFASGLLLHVLRPMAPFLAASVITFYLVSKMQDMGVRSETYAKDPKNPYAAKIAKEAHH</sequence>
<feature type="transmembrane region" description="Helical" evidence="1">
    <location>
        <begin position="41"/>
        <end position="63"/>
    </location>
</feature>
<organism evidence="2 3">
    <name type="scientific">Rhizopogon vesiculosus</name>
    <dbReference type="NCBI Taxonomy" id="180088"/>
    <lineage>
        <taxon>Eukaryota</taxon>
        <taxon>Fungi</taxon>
        <taxon>Dikarya</taxon>
        <taxon>Basidiomycota</taxon>
        <taxon>Agaricomycotina</taxon>
        <taxon>Agaricomycetes</taxon>
        <taxon>Agaricomycetidae</taxon>
        <taxon>Boletales</taxon>
        <taxon>Suillineae</taxon>
        <taxon>Rhizopogonaceae</taxon>
        <taxon>Rhizopogon</taxon>
    </lineage>
</organism>
<keyword evidence="3" id="KW-1185">Reference proteome</keyword>
<proteinExistence type="predicted"/>
<evidence type="ECO:0000313" key="3">
    <source>
        <dbReference type="Proteomes" id="UP000183567"/>
    </source>
</evidence>
<name>A0A1J8R1H3_9AGAM</name>
<dbReference type="EMBL" id="LVVM01000940">
    <property type="protein sequence ID" value="OJA19656.1"/>
    <property type="molecule type" value="Genomic_DNA"/>
</dbReference>
<evidence type="ECO:0000313" key="2">
    <source>
        <dbReference type="EMBL" id="OJA19656.1"/>
    </source>
</evidence>
<dbReference type="Pfam" id="PF04911">
    <property type="entry name" value="ATP-synt_J"/>
    <property type="match status" value="1"/>
</dbReference>
<dbReference type="PANTHER" id="PTHR28060:SF1">
    <property type="entry name" value="ATP SYNTHASE SUBUNIT J, MITOCHONDRIAL"/>
    <property type="match status" value="1"/>
</dbReference>
<reference evidence="2 3" key="1">
    <citation type="submission" date="2016-03" db="EMBL/GenBank/DDBJ databases">
        <title>Comparative genomics of the ectomycorrhizal sister species Rhizopogon vinicolor and Rhizopogon vesiculosus (Basidiomycota: Boletales) reveals a divergence of the mating type B locus.</title>
        <authorList>
            <person name="Mujic A.B."/>
            <person name="Kuo A."/>
            <person name="Tritt A."/>
            <person name="Lipzen A."/>
            <person name="Chen C."/>
            <person name="Johnson J."/>
            <person name="Sharma A."/>
            <person name="Barry K."/>
            <person name="Grigoriev I.V."/>
            <person name="Spatafora J.W."/>
        </authorList>
    </citation>
    <scope>NUCLEOTIDE SEQUENCE [LARGE SCALE GENOMIC DNA]</scope>
    <source>
        <strain evidence="2 3">AM-OR11-056</strain>
    </source>
</reference>
<dbReference type="GO" id="GO:0046933">
    <property type="term" value="F:proton-transporting ATP synthase activity, rotational mechanism"/>
    <property type="evidence" value="ECO:0007669"/>
    <property type="project" value="TreeGrafter"/>
</dbReference>
<dbReference type="PANTHER" id="PTHR28060">
    <property type="entry name" value="ATP SYNTHASE SUBUNIT J, MITOCHONDRIAL"/>
    <property type="match status" value="1"/>
</dbReference>
<dbReference type="InterPro" id="IPR006995">
    <property type="entry name" value="ATP_synth_F0_jsu"/>
</dbReference>